<evidence type="ECO:0000256" key="1">
    <source>
        <dbReference type="ARBA" id="ARBA00022679"/>
    </source>
</evidence>
<dbReference type="InterPro" id="IPR029063">
    <property type="entry name" value="SAM-dependent_MTases_sf"/>
</dbReference>
<keyword evidence="1" id="KW-0808">Transferase</keyword>
<reference evidence="5" key="1">
    <citation type="submission" date="2023-01" db="EMBL/GenBank/DDBJ databases">
        <authorList>
            <person name="Piombo E."/>
        </authorList>
    </citation>
    <scope>NUCLEOTIDE SEQUENCE</scope>
</reference>
<dbReference type="PANTHER" id="PTHR23024:SF24">
    <property type="entry name" value="ALPHA_BETA HYDROLASE FOLD-3 DOMAIN-CONTAINING PROTEIN"/>
    <property type="match status" value="1"/>
</dbReference>
<name>A0AA35Q645_9HYPO</name>
<accession>A0AA35Q645</accession>
<dbReference type="InterPro" id="IPR013094">
    <property type="entry name" value="AB_hydrolase_3"/>
</dbReference>
<evidence type="ECO:0000259" key="2">
    <source>
        <dbReference type="Pfam" id="PF07859"/>
    </source>
</evidence>
<dbReference type="Pfam" id="PF18558">
    <property type="entry name" value="HTH_51"/>
    <property type="match status" value="1"/>
</dbReference>
<evidence type="ECO:0000259" key="4">
    <source>
        <dbReference type="Pfam" id="PF18558"/>
    </source>
</evidence>
<dbReference type="Gene3D" id="3.40.50.1820">
    <property type="entry name" value="alpha/beta hydrolase"/>
    <property type="match status" value="1"/>
</dbReference>
<proteinExistence type="predicted"/>
<dbReference type="SUPFAM" id="SSF53335">
    <property type="entry name" value="S-adenosyl-L-methionine-dependent methyltransferases"/>
    <property type="match status" value="1"/>
</dbReference>
<dbReference type="InterPro" id="IPR050466">
    <property type="entry name" value="Carboxylest/Gibb_receptor"/>
</dbReference>
<dbReference type="Pfam" id="PF08242">
    <property type="entry name" value="Methyltransf_12"/>
    <property type="match status" value="1"/>
</dbReference>
<dbReference type="InterPro" id="IPR041068">
    <property type="entry name" value="HTH_51"/>
</dbReference>
<dbReference type="InterPro" id="IPR013217">
    <property type="entry name" value="Methyltransf_12"/>
</dbReference>
<gene>
    <name evidence="5" type="ORF">CCHLO57077_00014509</name>
</gene>
<feature type="domain" description="Methyltransferase fungal type helix-turn-helix" evidence="4">
    <location>
        <begin position="10"/>
        <end position="93"/>
    </location>
</feature>
<dbReference type="PANTHER" id="PTHR23024">
    <property type="entry name" value="ARYLACETAMIDE DEACETYLASE"/>
    <property type="match status" value="1"/>
</dbReference>
<feature type="domain" description="Alpha/beta hydrolase fold-3" evidence="2">
    <location>
        <begin position="431"/>
        <end position="548"/>
    </location>
</feature>
<dbReference type="GO" id="GO:0016740">
    <property type="term" value="F:transferase activity"/>
    <property type="evidence" value="ECO:0007669"/>
    <property type="project" value="UniProtKB-KW"/>
</dbReference>
<dbReference type="InterPro" id="IPR029058">
    <property type="entry name" value="AB_hydrolase_fold"/>
</dbReference>
<dbReference type="EMBL" id="CABFNP030001291">
    <property type="protein sequence ID" value="CAI6097413.1"/>
    <property type="molecule type" value="Genomic_DNA"/>
</dbReference>
<dbReference type="GO" id="GO:0016787">
    <property type="term" value="F:hydrolase activity"/>
    <property type="evidence" value="ECO:0007669"/>
    <property type="project" value="InterPro"/>
</dbReference>
<dbReference type="Gene3D" id="3.40.50.150">
    <property type="entry name" value="Vaccinia Virus protein VP39"/>
    <property type="match status" value="1"/>
</dbReference>
<protein>
    <submittedName>
        <fullName evidence="5">Uncharacterized protein</fullName>
    </submittedName>
</protein>
<comment type="caution">
    <text evidence="5">The sequence shown here is derived from an EMBL/GenBank/DDBJ whole genome shotgun (WGS) entry which is preliminary data.</text>
</comment>
<feature type="domain" description="Methyltransferase type 12" evidence="3">
    <location>
        <begin position="198"/>
        <end position="302"/>
    </location>
</feature>
<evidence type="ECO:0000259" key="3">
    <source>
        <dbReference type="Pfam" id="PF08242"/>
    </source>
</evidence>
<dbReference type="CDD" id="cd02440">
    <property type="entry name" value="AdoMet_MTases"/>
    <property type="match status" value="1"/>
</dbReference>
<keyword evidence="6" id="KW-1185">Reference proteome</keyword>
<dbReference type="SUPFAM" id="SSF53474">
    <property type="entry name" value="alpha/beta-Hydrolases"/>
    <property type="match status" value="1"/>
</dbReference>
<evidence type="ECO:0000313" key="6">
    <source>
        <dbReference type="Proteomes" id="UP001160390"/>
    </source>
</evidence>
<dbReference type="AlphaFoldDB" id="A0AA35Q645"/>
<dbReference type="Pfam" id="PF07859">
    <property type="entry name" value="Abhydrolase_3"/>
    <property type="match status" value="1"/>
</dbReference>
<dbReference type="Proteomes" id="UP001160390">
    <property type="component" value="Unassembled WGS sequence"/>
</dbReference>
<organism evidence="5 6">
    <name type="scientific">Clonostachys chloroleuca</name>
    <dbReference type="NCBI Taxonomy" id="1926264"/>
    <lineage>
        <taxon>Eukaryota</taxon>
        <taxon>Fungi</taxon>
        <taxon>Dikarya</taxon>
        <taxon>Ascomycota</taxon>
        <taxon>Pezizomycotina</taxon>
        <taxon>Sordariomycetes</taxon>
        <taxon>Hypocreomycetidae</taxon>
        <taxon>Hypocreales</taxon>
        <taxon>Bionectriaceae</taxon>
        <taxon>Clonostachys</taxon>
    </lineage>
</organism>
<sequence>MTCQSHFTNVNDTCEKHAEATGYRDFYANIFPIQSELVTRCIIEAFKPLGADLPSILAGEEVAVVTCIPKHRRLVQRLYGILQVAGLVVQEENGVIRRTAKDPPTSPSSVLFSTLLSKFPQHNVETKLLHSTAHWLAECLTGKEDPVGILFGSLEARAMLEDMYTNSPMFKTGTLLLADYIPAIMKSYEGTGRQIQILEIGAGTGGTTKLLLEALVKSASTRHPTYTFSDISTSLVHAARRKFTLYPFMKYEVLDVEQSPTFNAAERYNQFDIISTNWVHATRSLVDLTRSIRRFFKSDGILCLLEMTRNIHWFDLAFGPLDGWWLAADGRQHPLGNESRWKNDLGTADYRWVRWSEGNSEESEVFRLISASPSDAFATGICGEDQASLSCFTQDTMAFKKVGNLTLHADMYYPQQARRKGIENPIAPVALMVHGGGHIMLTRKDIRLDQVAMALNRGFVVVSIDYRLCPEMTLAERPMADAVDALTWIPNTLPSIPRKRPDVRLSGEDVVLIGWSSGGHLAMSLSWTSIPKGIRPHEAILAFYCPTDYEDGFWLRPNILEHTDNPGLNQFDEEIWSAISNQPLTGYTASINQKHAATNVISGVSPKDPRAPLLLYMSRHGKGLDVLLNGL</sequence>
<evidence type="ECO:0000313" key="5">
    <source>
        <dbReference type="EMBL" id="CAI6097413.1"/>
    </source>
</evidence>